<keyword evidence="9" id="KW-1185">Reference proteome</keyword>
<keyword evidence="5" id="KW-0027">Amidation</keyword>
<name>A0A811KGK6_9BILA</name>
<evidence type="ECO:0000256" key="1">
    <source>
        <dbReference type="ARBA" id="ARBA00004613"/>
    </source>
</evidence>
<keyword evidence="6" id="KW-0527">Neuropeptide</keyword>
<dbReference type="EMBL" id="CAJFCW020000003">
    <property type="protein sequence ID" value="CAG9104059.1"/>
    <property type="molecule type" value="Genomic_DNA"/>
</dbReference>
<feature type="transmembrane region" description="Helical" evidence="7">
    <location>
        <begin position="12"/>
        <end position="32"/>
    </location>
</feature>
<keyword evidence="4" id="KW-0165">Cleavage on pair of basic residues</keyword>
<protein>
    <submittedName>
        <fullName evidence="8">Uncharacterized protein</fullName>
    </submittedName>
</protein>
<dbReference type="GO" id="GO:0007218">
    <property type="term" value="P:neuropeptide signaling pathway"/>
    <property type="evidence" value="ECO:0007669"/>
    <property type="project" value="UniProtKB-KW"/>
</dbReference>
<dbReference type="Proteomes" id="UP000614601">
    <property type="component" value="Unassembled WGS sequence"/>
</dbReference>
<accession>A0A811KGK6</accession>
<dbReference type="OrthoDB" id="5803720at2759"/>
<evidence type="ECO:0000256" key="6">
    <source>
        <dbReference type="ARBA" id="ARBA00023320"/>
    </source>
</evidence>
<evidence type="ECO:0000256" key="3">
    <source>
        <dbReference type="ARBA" id="ARBA00022525"/>
    </source>
</evidence>
<feature type="transmembrane region" description="Helical" evidence="7">
    <location>
        <begin position="52"/>
        <end position="79"/>
    </location>
</feature>
<evidence type="ECO:0000313" key="8">
    <source>
        <dbReference type="EMBL" id="CAD5215430.1"/>
    </source>
</evidence>
<comment type="subcellular location">
    <subcellularLocation>
        <location evidence="1">Secreted</location>
    </subcellularLocation>
</comment>
<dbReference type="Pfam" id="PF01581">
    <property type="entry name" value="FARP"/>
    <property type="match status" value="3"/>
</dbReference>
<keyword evidence="3" id="KW-0964">Secreted</keyword>
<keyword evidence="7" id="KW-0472">Membrane</keyword>
<comment type="caution">
    <text evidence="8">The sequence shown here is derived from an EMBL/GenBank/DDBJ whole genome shotgun (WGS) entry which is preliminary data.</text>
</comment>
<dbReference type="AlphaFoldDB" id="A0A811KGK6"/>
<organism evidence="8 9">
    <name type="scientific">Bursaphelenchus okinawaensis</name>
    <dbReference type="NCBI Taxonomy" id="465554"/>
    <lineage>
        <taxon>Eukaryota</taxon>
        <taxon>Metazoa</taxon>
        <taxon>Ecdysozoa</taxon>
        <taxon>Nematoda</taxon>
        <taxon>Chromadorea</taxon>
        <taxon>Rhabditida</taxon>
        <taxon>Tylenchina</taxon>
        <taxon>Tylenchomorpha</taxon>
        <taxon>Aphelenchoidea</taxon>
        <taxon>Aphelenchoididae</taxon>
        <taxon>Bursaphelenchus</taxon>
    </lineage>
</organism>
<keyword evidence="7" id="KW-1133">Transmembrane helix</keyword>
<comment type="similarity">
    <text evidence="2">Belongs to the FARP (FMRFamide related peptide) family.</text>
</comment>
<evidence type="ECO:0000256" key="2">
    <source>
        <dbReference type="ARBA" id="ARBA00006356"/>
    </source>
</evidence>
<evidence type="ECO:0000256" key="7">
    <source>
        <dbReference type="SAM" id="Phobius"/>
    </source>
</evidence>
<evidence type="ECO:0000313" key="9">
    <source>
        <dbReference type="Proteomes" id="UP000614601"/>
    </source>
</evidence>
<evidence type="ECO:0000256" key="4">
    <source>
        <dbReference type="ARBA" id="ARBA00022685"/>
    </source>
</evidence>
<dbReference type="InterPro" id="IPR002544">
    <property type="entry name" value="FMRFamid-related_peptide-like"/>
</dbReference>
<sequence length="183" mass="20673">MTGVKGPRARHLLVVLPSSTPILIPGPALLLLRTSKVLEEVLKRLHRPDIRIMSKVAAVPGLMMASSKVLWSVFGFVLLVQIIEATVAQAQIDVNCGRILANNNLDAEDKQLLCKIYQQSSALEQLGAIVSDSLERFMGEEGSATEEEARPKRKHEYLRFGKRKHEYLRFGKRKHEYLRFGRK</sequence>
<proteinExistence type="inferred from homology"/>
<dbReference type="EMBL" id="CAJFDH010000003">
    <property type="protein sequence ID" value="CAD5215430.1"/>
    <property type="molecule type" value="Genomic_DNA"/>
</dbReference>
<dbReference type="Proteomes" id="UP000783686">
    <property type="component" value="Unassembled WGS sequence"/>
</dbReference>
<evidence type="ECO:0000256" key="5">
    <source>
        <dbReference type="ARBA" id="ARBA00022815"/>
    </source>
</evidence>
<reference evidence="8" key="1">
    <citation type="submission" date="2020-09" db="EMBL/GenBank/DDBJ databases">
        <authorList>
            <person name="Kikuchi T."/>
        </authorList>
    </citation>
    <scope>NUCLEOTIDE SEQUENCE</scope>
    <source>
        <strain evidence="8">SH1</strain>
    </source>
</reference>
<keyword evidence="7" id="KW-0812">Transmembrane</keyword>
<gene>
    <name evidence="8" type="ORF">BOKJ2_LOCUS6089</name>
</gene>
<dbReference type="GO" id="GO:0005576">
    <property type="term" value="C:extracellular region"/>
    <property type="evidence" value="ECO:0007669"/>
    <property type="project" value="UniProtKB-SubCell"/>
</dbReference>